<comment type="similarity">
    <text evidence="2">Belongs to the nucleotide-sugar transporter family. SLC35A subfamily.</text>
</comment>
<dbReference type="Pfam" id="PF04142">
    <property type="entry name" value="Nuc_sug_transp"/>
    <property type="match status" value="1"/>
</dbReference>
<evidence type="ECO:0000256" key="6">
    <source>
        <dbReference type="ARBA" id="ARBA00023136"/>
    </source>
</evidence>
<sequence>MYKKLSLLLLTLQQASMPLMVRYSKTQTAKPDYLATSSVFVMEIIRLIFCSIILTVRYRSPKRFMNALDIALFGNLRETFKVCLPALVYAVQNNLYYIALANLEAAAYSITYQLRTLTTAILSTIMLGKQISSMQWGSLVMSVVGVAAVHYEQNHNSADDDRMGNRMIGFAAVIAMCWTSAFAGVYFEKVLKGSSTDIWMQNIRLSMIQLPISGIAMCYNDWDRVAEGGIFQGWDWLVWTITISAALGGFLVSAVMKYADNIQKTYAQSVAIVLTAIGSAAFLDFAPTPLSFFGMTFVLISTPGRIDVGCGQFAPLITTDEHGIARLLPPVLSSPVATSLTPIASPSRSRLRIAEYDHRPRLYQRDIMHVSLLTAAIATSVILFTCYGVQFVDAAPAVQSFDAMPTLNAIKVRAKRQLWQLNRMQAEGRAVQDKRDFRNCFFSPMQCYMNEEQAKKSHTDR</sequence>
<dbReference type="WBParaSite" id="PSAMB.scaffold710size43087.g8168.t1">
    <property type="protein sequence ID" value="PSAMB.scaffold710size43087.g8168.t1"/>
    <property type="gene ID" value="PSAMB.scaffold710size43087.g8168"/>
</dbReference>
<feature type="transmembrane region" description="Helical" evidence="7">
    <location>
        <begin position="266"/>
        <end position="286"/>
    </location>
</feature>
<feature type="transmembrane region" description="Helical" evidence="7">
    <location>
        <begin position="236"/>
        <end position="259"/>
    </location>
</feature>
<dbReference type="GO" id="GO:0015165">
    <property type="term" value="F:pyrimidine nucleotide-sugar transmembrane transporter activity"/>
    <property type="evidence" value="ECO:0007669"/>
    <property type="project" value="InterPro"/>
</dbReference>
<keyword evidence="6 7" id="KW-0472">Membrane</keyword>
<evidence type="ECO:0000256" key="5">
    <source>
        <dbReference type="ARBA" id="ARBA00022989"/>
    </source>
</evidence>
<evidence type="ECO:0000256" key="3">
    <source>
        <dbReference type="ARBA" id="ARBA00022597"/>
    </source>
</evidence>
<dbReference type="AlphaFoldDB" id="A0A914X9F4"/>
<dbReference type="SUPFAM" id="SSF103481">
    <property type="entry name" value="Multidrug resistance efflux transporter EmrE"/>
    <property type="match status" value="1"/>
</dbReference>
<feature type="transmembrane region" description="Helical" evidence="7">
    <location>
        <begin position="167"/>
        <end position="187"/>
    </location>
</feature>
<keyword evidence="4 7" id="KW-0812">Transmembrane</keyword>
<organism evidence="8 9">
    <name type="scientific">Plectus sambesii</name>
    <dbReference type="NCBI Taxonomy" id="2011161"/>
    <lineage>
        <taxon>Eukaryota</taxon>
        <taxon>Metazoa</taxon>
        <taxon>Ecdysozoa</taxon>
        <taxon>Nematoda</taxon>
        <taxon>Chromadorea</taxon>
        <taxon>Plectida</taxon>
        <taxon>Plectina</taxon>
        <taxon>Plectoidea</taxon>
        <taxon>Plectidae</taxon>
        <taxon>Plectus</taxon>
    </lineage>
</organism>
<evidence type="ECO:0000256" key="2">
    <source>
        <dbReference type="ARBA" id="ARBA00009976"/>
    </source>
</evidence>
<feature type="transmembrane region" description="Helical" evidence="7">
    <location>
        <begin position="367"/>
        <end position="389"/>
    </location>
</feature>
<keyword evidence="3" id="KW-0762">Sugar transport</keyword>
<dbReference type="Proteomes" id="UP000887566">
    <property type="component" value="Unplaced"/>
</dbReference>
<dbReference type="NCBIfam" id="TIGR00803">
    <property type="entry name" value="nst"/>
    <property type="match status" value="1"/>
</dbReference>
<dbReference type="PANTHER" id="PTHR10231">
    <property type="entry name" value="NUCLEOTIDE-SUGAR TRANSMEMBRANE TRANSPORTER"/>
    <property type="match status" value="1"/>
</dbReference>
<evidence type="ECO:0000313" key="9">
    <source>
        <dbReference type="WBParaSite" id="PSAMB.scaffold710size43087.g8168.t1"/>
    </source>
</evidence>
<reference evidence="9" key="1">
    <citation type="submission" date="2022-11" db="UniProtKB">
        <authorList>
            <consortium name="WormBaseParasite"/>
        </authorList>
    </citation>
    <scope>IDENTIFICATION</scope>
</reference>
<protein>
    <submittedName>
        <fullName evidence="9">Uncharacterized protein</fullName>
    </submittedName>
</protein>
<evidence type="ECO:0000256" key="7">
    <source>
        <dbReference type="SAM" id="Phobius"/>
    </source>
</evidence>
<name>A0A914X9F4_9BILA</name>
<proteinExistence type="inferred from homology"/>
<feature type="transmembrane region" description="Helical" evidence="7">
    <location>
        <begin position="34"/>
        <end position="56"/>
    </location>
</feature>
<comment type="subcellular location">
    <subcellularLocation>
        <location evidence="1">Membrane</location>
        <topology evidence="1">Multi-pass membrane protein</topology>
    </subcellularLocation>
</comment>
<dbReference type="InterPro" id="IPR037185">
    <property type="entry name" value="EmrE-like"/>
</dbReference>
<dbReference type="GO" id="GO:0000139">
    <property type="term" value="C:Golgi membrane"/>
    <property type="evidence" value="ECO:0007669"/>
    <property type="project" value="InterPro"/>
</dbReference>
<evidence type="ECO:0000256" key="4">
    <source>
        <dbReference type="ARBA" id="ARBA00022692"/>
    </source>
</evidence>
<keyword evidence="3" id="KW-0813">Transport</keyword>
<keyword evidence="8" id="KW-1185">Reference proteome</keyword>
<evidence type="ECO:0000256" key="1">
    <source>
        <dbReference type="ARBA" id="ARBA00004141"/>
    </source>
</evidence>
<evidence type="ECO:0000313" key="8">
    <source>
        <dbReference type="Proteomes" id="UP000887566"/>
    </source>
</evidence>
<dbReference type="InterPro" id="IPR007271">
    <property type="entry name" value="Nuc_sug_transpt"/>
</dbReference>
<keyword evidence="5 7" id="KW-1133">Transmembrane helix</keyword>
<accession>A0A914X9F4</accession>